<evidence type="ECO:0000313" key="1">
    <source>
        <dbReference type="EMBL" id="EEK17035.1"/>
    </source>
</evidence>
<evidence type="ECO:0000313" key="2">
    <source>
        <dbReference type="Proteomes" id="UP000003303"/>
    </source>
</evidence>
<protein>
    <submittedName>
        <fullName evidence="1">Uncharacterized protein</fullName>
    </submittedName>
</protein>
<dbReference type="Proteomes" id="UP000003303">
    <property type="component" value="Unassembled WGS sequence"/>
</dbReference>
<proteinExistence type="predicted"/>
<organism evidence="1 2">
    <name type="scientific">Porphyromonas uenonis 60-3</name>
    <dbReference type="NCBI Taxonomy" id="596327"/>
    <lineage>
        <taxon>Bacteria</taxon>
        <taxon>Pseudomonadati</taxon>
        <taxon>Bacteroidota</taxon>
        <taxon>Bacteroidia</taxon>
        <taxon>Bacteroidales</taxon>
        <taxon>Porphyromonadaceae</taxon>
        <taxon>Porphyromonas</taxon>
    </lineage>
</organism>
<dbReference type="STRING" id="596327.PORUE0001_0105"/>
<comment type="caution">
    <text evidence="1">The sequence shown here is derived from an EMBL/GenBank/DDBJ whole genome shotgun (WGS) entry which is preliminary data.</text>
</comment>
<sequence>MVVEAGRRTQIQFLLVSHAHSAGATSRADSFRETSTFRRLSYEKYLYPPQ</sequence>
<gene>
    <name evidence="1" type="ORF">PORUE0001_0105</name>
</gene>
<name>C2MB59_9PORP</name>
<keyword evidence="2" id="KW-1185">Reference proteome</keyword>
<dbReference type="EMBL" id="ACLR01000120">
    <property type="protein sequence ID" value="EEK17035.1"/>
    <property type="molecule type" value="Genomic_DNA"/>
</dbReference>
<accession>C2MB59</accession>
<reference evidence="1 2" key="1">
    <citation type="submission" date="2009-04" db="EMBL/GenBank/DDBJ databases">
        <authorList>
            <person name="Sebastian Y."/>
            <person name="Madupu R."/>
            <person name="Durkin A.S."/>
            <person name="Torralba M."/>
            <person name="Methe B."/>
            <person name="Sutton G.G."/>
            <person name="Strausberg R.L."/>
            <person name="Nelson K.E."/>
        </authorList>
    </citation>
    <scope>NUCLEOTIDE SEQUENCE [LARGE SCALE GENOMIC DNA]</scope>
    <source>
        <strain evidence="1 2">60-3</strain>
    </source>
</reference>
<dbReference type="AlphaFoldDB" id="C2MB59"/>